<evidence type="ECO:0000313" key="2">
    <source>
        <dbReference type="Proteomes" id="UP000317663"/>
    </source>
</evidence>
<dbReference type="AlphaFoldDB" id="A0A502GIH3"/>
<comment type="caution">
    <text evidence="1">The sequence shown here is derived from an EMBL/GenBank/DDBJ whole genome shotgun (WGS) entry which is preliminary data.</text>
</comment>
<sequence>MQSANQSQRIYFSLLIAECQRLEWYGLADELQSLTTLFYEEPWHLVQFAIAYFYGLLANDSERLAQQVQLNHENRLQYPEQKHQRLLLLDTYFRKMPKLYDLVDEYVFFAFYNMWPHTPC</sequence>
<protein>
    <submittedName>
        <fullName evidence="1">Uncharacterized protein</fullName>
    </submittedName>
</protein>
<keyword evidence="2" id="KW-1185">Reference proteome</keyword>
<accession>A0A502GIH3</accession>
<reference evidence="1 2" key="1">
    <citation type="journal article" date="2019" name="Environ. Microbiol.">
        <title>Species interactions and distinct microbial communities in high Arctic permafrost affected cryosols are associated with the CH4 and CO2 gas fluxes.</title>
        <authorList>
            <person name="Altshuler I."/>
            <person name="Hamel J."/>
            <person name="Turney S."/>
            <person name="Magnuson E."/>
            <person name="Levesque R."/>
            <person name="Greer C."/>
            <person name="Whyte L.G."/>
        </authorList>
    </citation>
    <scope>NUCLEOTIDE SEQUENCE [LARGE SCALE GENOMIC DNA]</scope>
    <source>
        <strain evidence="1 2">E4</strain>
    </source>
</reference>
<dbReference type="EMBL" id="RCZD01000005">
    <property type="protein sequence ID" value="TPG61979.1"/>
    <property type="molecule type" value="Genomic_DNA"/>
</dbReference>
<gene>
    <name evidence="1" type="ORF">EAH77_11055</name>
</gene>
<evidence type="ECO:0000313" key="1">
    <source>
        <dbReference type="EMBL" id="TPG61979.1"/>
    </source>
</evidence>
<name>A0A502GIH3_9GAMM</name>
<dbReference type="Proteomes" id="UP000317663">
    <property type="component" value="Unassembled WGS sequence"/>
</dbReference>
<proteinExistence type="predicted"/>
<organism evidence="1 2">
    <name type="scientific">Ewingella americana</name>
    <dbReference type="NCBI Taxonomy" id="41202"/>
    <lineage>
        <taxon>Bacteria</taxon>
        <taxon>Pseudomonadati</taxon>
        <taxon>Pseudomonadota</taxon>
        <taxon>Gammaproteobacteria</taxon>
        <taxon>Enterobacterales</taxon>
        <taxon>Yersiniaceae</taxon>
        <taxon>Ewingella</taxon>
    </lineage>
</organism>